<dbReference type="AlphaFoldDB" id="A0A369WRT4"/>
<gene>
    <name evidence="1" type="ORF">DV711_04435</name>
</gene>
<evidence type="ECO:0000313" key="1">
    <source>
        <dbReference type="EMBL" id="RDE24838.1"/>
    </source>
</evidence>
<comment type="caution">
    <text evidence="1">The sequence shown here is derived from an EMBL/GenBank/DDBJ whole genome shotgun (WGS) entry which is preliminary data.</text>
</comment>
<proteinExistence type="predicted"/>
<dbReference type="Proteomes" id="UP000253769">
    <property type="component" value="Unassembled WGS sequence"/>
</dbReference>
<evidence type="ECO:0000313" key="2">
    <source>
        <dbReference type="Proteomes" id="UP000253769"/>
    </source>
</evidence>
<dbReference type="EMBL" id="QQOH01000001">
    <property type="protein sequence ID" value="RDE24838.1"/>
    <property type="molecule type" value="Genomic_DNA"/>
</dbReference>
<organism evidence="1 2">
    <name type="scientific">Motiliproteus coralliicola</name>
    <dbReference type="NCBI Taxonomy" id="2283196"/>
    <lineage>
        <taxon>Bacteria</taxon>
        <taxon>Pseudomonadati</taxon>
        <taxon>Pseudomonadota</taxon>
        <taxon>Gammaproteobacteria</taxon>
        <taxon>Oceanospirillales</taxon>
        <taxon>Oceanospirillaceae</taxon>
        <taxon>Motiliproteus</taxon>
    </lineage>
</organism>
<sequence length="126" mass="13810">MIRASILFLTGALASGGLFQFDLDLPSFHATQYQTQRVKVDRAKATVEQRRANLSKKSLKKAGKKAAGSLIPFVGAVVTLGLAAEDYCEELAGIIELQNILDGEQERFDLDACLKEAESYIQAQFE</sequence>
<keyword evidence="2" id="KW-1185">Reference proteome</keyword>
<reference evidence="1 2" key="1">
    <citation type="submission" date="2018-07" db="EMBL/GenBank/DDBJ databases">
        <title>Motiliproteus coralliicola sp. nov., a bacterium isolated from Coral.</title>
        <authorList>
            <person name="Wang G."/>
        </authorList>
    </citation>
    <scope>NUCLEOTIDE SEQUENCE [LARGE SCALE GENOMIC DNA]</scope>
    <source>
        <strain evidence="1 2">C34</strain>
    </source>
</reference>
<dbReference type="RefSeq" id="WP_114694429.1">
    <property type="nucleotide sequence ID" value="NZ_QQOH01000001.1"/>
</dbReference>
<protein>
    <submittedName>
        <fullName evidence="1">Uncharacterized protein</fullName>
    </submittedName>
</protein>
<accession>A0A369WRT4</accession>
<name>A0A369WRT4_9GAMM</name>